<sequence length="264" mass="30463">RQLGFQSGEDDQTVFYSRHGEHPYPPAYHPIPDSGNRYNPRVISSLPLVDHLGQGDAAVVEEPSADASGDFVRNDYEEREKLDAEWRNLRDAQARVKEQAERLKKLEERRCANRGLVKRRRESADRVGVEKNLTLTKRTYLDSDYDDYNSEEDGKGRKARSRKGTEKEENRKDEDSSEDSSSDSEKEDPSGDEGHGQGERKKSKEGGGCFIPATERRGRMSVLSKHRLLLTNRRRKTETETDRATVKMHLKRKKKRKETRLLFE</sequence>
<comment type="caution">
    <text evidence="2">The sequence shown here is derived from an EMBL/GenBank/DDBJ whole genome shotgun (WGS) entry which is preliminary data.</text>
</comment>
<evidence type="ECO:0000313" key="3">
    <source>
        <dbReference type="Proteomes" id="UP001432322"/>
    </source>
</evidence>
<name>A0AAV5WII3_9BILA</name>
<organism evidence="2 3">
    <name type="scientific">Pristionchus fissidentatus</name>
    <dbReference type="NCBI Taxonomy" id="1538716"/>
    <lineage>
        <taxon>Eukaryota</taxon>
        <taxon>Metazoa</taxon>
        <taxon>Ecdysozoa</taxon>
        <taxon>Nematoda</taxon>
        <taxon>Chromadorea</taxon>
        <taxon>Rhabditida</taxon>
        <taxon>Rhabditina</taxon>
        <taxon>Diplogasteromorpha</taxon>
        <taxon>Diplogasteroidea</taxon>
        <taxon>Neodiplogasteridae</taxon>
        <taxon>Pristionchus</taxon>
    </lineage>
</organism>
<accession>A0AAV5WII3</accession>
<feature type="region of interest" description="Disordered" evidence="1">
    <location>
        <begin position="144"/>
        <end position="221"/>
    </location>
</feature>
<feature type="compositionally biased region" description="Basic residues" evidence="1">
    <location>
        <begin position="246"/>
        <end position="258"/>
    </location>
</feature>
<keyword evidence="3" id="KW-1185">Reference proteome</keyword>
<gene>
    <name evidence="2" type="ORF">PFISCL1PPCAC_21642</name>
</gene>
<dbReference type="EMBL" id="BTSY01000005">
    <property type="protein sequence ID" value="GMT30345.1"/>
    <property type="molecule type" value="Genomic_DNA"/>
</dbReference>
<reference evidence="2" key="1">
    <citation type="submission" date="2023-10" db="EMBL/GenBank/DDBJ databases">
        <title>Genome assembly of Pristionchus species.</title>
        <authorList>
            <person name="Yoshida K."/>
            <person name="Sommer R.J."/>
        </authorList>
    </citation>
    <scope>NUCLEOTIDE SEQUENCE</scope>
    <source>
        <strain evidence="2">RS5133</strain>
    </source>
</reference>
<feature type="non-terminal residue" evidence="2">
    <location>
        <position position="1"/>
    </location>
</feature>
<dbReference type="AlphaFoldDB" id="A0AAV5WII3"/>
<dbReference type="Proteomes" id="UP001432322">
    <property type="component" value="Unassembled WGS sequence"/>
</dbReference>
<protein>
    <submittedName>
        <fullName evidence="2">Uncharacterized protein</fullName>
    </submittedName>
</protein>
<feature type="region of interest" description="Disordered" evidence="1">
    <location>
        <begin position="234"/>
        <end position="264"/>
    </location>
</feature>
<evidence type="ECO:0000256" key="1">
    <source>
        <dbReference type="SAM" id="MobiDB-lite"/>
    </source>
</evidence>
<evidence type="ECO:0000313" key="2">
    <source>
        <dbReference type="EMBL" id="GMT30345.1"/>
    </source>
</evidence>
<proteinExistence type="predicted"/>
<feature type="compositionally biased region" description="Basic and acidic residues" evidence="1">
    <location>
        <begin position="163"/>
        <end position="174"/>
    </location>
</feature>
<feature type="region of interest" description="Disordered" evidence="1">
    <location>
        <begin position="1"/>
        <end position="36"/>
    </location>
</feature>
<feature type="compositionally biased region" description="Basic and acidic residues" evidence="1">
    <location>
        <begin position="183"/>
        <end position="205"/>
    </location>
</feature>